<name>A0A0B6YEL9_9EUPU</name>
<reference evidence="1" key="1">
    <citation type="submission" date="2014-12" db="EMBL/GenBank/DDBJ databases">
        <title>Insight into the proteome of Arion vulgaris.</title>
        <authorList>
            <person name="Aradska J."/>
            <person name="Bulat T."/>
            <person name="Smidak R."/>
            <person name="Sarate P."/>
            <person name="Gangsoo J."/>
            <person name="Sialana F."/>
            <person name="Bilban M."/>
            <person name="Lubec G."/>
        </authorList>
    </citation>
    <scope>NUCLEOTIDE SEQUENCE</scope>
    <source>
        <tissue evidence="1">Skin</tissue>
    </source>
</reference>
<dbReference type="AlphaFoldDB" id="A0A0B6YEL9"/>
<accession>A0A0B6YEL9</accession>
<feature type="non-terminal residue" evidence="1">
    <location>
        <position position="1"/>
    </location>
</feature>
<proteinExistence type="predicted"/>
<feature type="non-terminal residue" evidence="1">
    <location>
        <position position="98"/>
    </location>
</feature>
<organism evidence="1">
    <name type="scientific">Arion vulgaris</name>
    <dbReference type="NCBI Taxonomy" id="1028688"/>
    <lineage>
        <taxon>Eukaryota</taxon>
        <taxon>Metazoa</taxon>
        <taxon>Spiralia</taxon>
        <taxon>Lophotrochozoa</taxon>
        <taxon>Mollusca</taxon>
        <taxon>Gastropoda</taxon>
        <taxon>Heterobranchia</taxon>
        <taxon>Euthyneura</taxon>
        <taxon>Panpulmonata</taxon>
        <taxon>Eupulmonata</taxon>
        <taxon>Stylommatophora</taxon>
        <taxon>Helicina</taxon>
        <taxon>Arionoidea</taxon>
        <taxon>Arionidae</taxon>
        <taxon>Arion</taxon>
    </lineage>
</organism>
<dbReference type="EMBL" id="HACG01007749">
    <property type="protein sequence ID" value="CEK54614.1"/>
    <property type="molecule type" value="Transcribed_RNA"/>
</dbReference>
<gene>
    <name evidence="1" type="primary">ORF23264</name>
</gene>
<protein>
    <submittedName>
        <fullName evidence="1">Uncharacterized protein</fullName>
    </submittedName>
</protein>
<sequence>DDINDNNYELPCAFRKKTAMMCSEQHVQDGQTWTLAHVGQINLLSELVCPECKGTGLSVRICEGEHSGFASKLSLTCITCNHQKSEMSSPRIEGPDKP</sequence>
<evidence type="ECO:0000313" key="1">
    <source>
        <dbReference type="EMBL" id="CEK54614.1"/>
    </source>
</evidence>